<dbReference type="Proteomes" id="UP000826271">
    <property type="component" value="Unassembled WGS sequence"/>
</dbReference>
<feature type="domain" description="DOG1" evidence="1">
    <location>
        <begin position="13"/>
        <end position="234"/>
    </location>
</feature>
<proteinExistence type="predicted"/>
<gene>
    <name evidence="2" type="ORF">BUALT_Bualt11G0130100</name>
</gene>
<dbReference type="AlphaFoldDB" id="A0AAV6WVH8"/>
<dbReference type="GO" id="GO:0006351">
    <property type="term" value="P:DNA-templated transcription"/>
    <property type="evidence" value="ECO:0007669"/>
    <property type="project" value="InterPro"/>
</dbReference>
<comment type="caution">
    <text evidence="2">The sequence shown here is derived from an EMBL/GenBank/DDBJ whole genome shotgun (WGS) entry which is preliminary data.</text>
</comment>
<keyword evidence="3" id="KW-1185">Reference proteome</keyword>
<sequence>MSIISRGDCSSSADSFEKFLEGWVARQHTLLDELLKAQETHNNSLQESEIKDLIARTMAHFQEYYQEKSRVIRRNVFDVFSPTWLTSFEKALLWVAGFHPEAAFDLVISSVDDLTSDQSEKIGSLMGKTEIEEKLLEDNLSKIQESVAAPPLAELARREGKRQLVEGEIRQAEAVPIKLRADMESLVVDADSLRRRVVQELVEILCPLQNVRFLAAAAKAQLRIRASGMEREVEQLNANGP</sequence>
<dbReference type="PROSITE" id="PS51806">
    <property type="entry name" value="DOG1"/>
    <property type="match status" value="1"/>
</dbReference>
<dbReference type="PANTHER" id="PTHR46354">
    <property type="entry name" value="DOG1 DOMAIN-CONTAINING PROTEIN"/>
    <property type="match status" value="1"/>
</dbReference>
<dbReference type="InterPro" id="IPR051886">
    <property type="entry name" value="Seed_Dev/Stress_Resp_Reg"/>
</dbReference>
<evidence type="ECO:0000313" key="2">
    <source>
        <dbReference type="EMBL" id="KAG8374421.1"/>
    </source>
</evidence>
<accession>A0AAV6WVH8</accession>
<dbReference type="InterPro" id="IPR025422">
    <property type="entry name" value="TGA_domain"/>
</dbReference>
<dbReference type="Pfam" id="PF14144">
    <property type="entry name" value="DOG1"/>
    <property type="match status" value="1"/>
</dbReference>
<evidence type="ECO:0000313" key="3">
    <source>
        <dbReference type="Proteomes" id="UP000826271"/>
    </source>
</evidence>
<dbReference type="PANTHER" id="PTHR46354:SF13">
    <property type="entry name" value="PROTEIN DOG1-LIKE 4"/>
    <property type="match status" value="1"/>
</dbReference>
<evidence type="ECO:0000259" key="1">
    <source>
        <dbReference type="PROSITE" id="PS51806"/>
    </source>
</evidence>
<dbReference type="EMBL" id="WHWC01000011">
    <property type="protein sequence ID" value="KAG8374421.1"/>
    <property type="molecule type" value="Genomic_DNA"/>
</dbReference>
<name>A0AAV6WVH8_9LAMI</name>
<dbReference type="GO" id="GO:0043565">
    <property type="term" value="F:sequence-specific DNA binding"/>
    <property type="evidence" value="ECO:0007669"/>
    <property type="project" value="InterPro"/>
</dbReference>
<reference evidence="2" key="1">
    <citation type="submission" date="2019-10" db="EMBL/GenBank/DDBJ databases">
        <authorList>
            <person name="Zhang R."/>
            <person name="Pan Y."/>
            <person name="Wang J."/>
            <person name="Ma R."/>
            <person name="Yu S."/>
        </authorList>
    </citation>
    <scope>NUCLEOTIDE SEQUENCE</scope>
    <source>
        <strain evidence="2">LA-IB0</strain>
        <tissue evidence="2">Leaf</tissue>
    </source>
</reference>
<organism evidence="2 3">
    <name type="scientific">Buddleja alternifolia</name>
    <dbReference type="NCBI Taxonomy" id="168488"/>
    <lineage>
        <taxon>Eukaryota</taxon>
        <taxon>Viridiplantae</taxon>
        <taxon>Streptophyta</taxon>
        <taxon>Embryophyta</taxon>
        <taxon>Tracheophyta</taxon>
        <taxon>Spermatophyta</taxon>
        <taxon>Magnoliopsida</taxon>
        <taxon>eudicotyledons</taxon>
        <taxon>Gunneridae</taxon>
        <taxon>Pentapetalae</taxon>
        <taxon>asterids</taxon>
        <taxon>lamiids</taxon>
        <taxon>Lamiales</taxon>
        <taxon>Scrophulariaceae</taxon>
        <taxon>Buddlejeae</taxon>
        <taxon>Buddleja</taxon>
    </lineage>
</organism>
<protein>
    <recommendedName>
        <fullName evidence="1">DOG1 domain-containing protein</fullName>
    </recommendedName>
</protein>